<reference evidence="1" key="1">
    <citation type="submission" date="2023-08" db="EMBL/GenBank/DDBJ databases">
        <authorList>
            <person name="Alioto T."/>
            <person name="Alioto T."/>
            <person name="Gomez Garrido J."/>
        </authorList>
    </citation>
    <scope>NUCLEOTIDE SEQUENCE</scope>
</reference>
<evidence type="ECO:0000313" key="2">
    <source>
        <dbReference type="Proteomes" id="UP001178508"/>
    </source>
</evidence>
<dbReference type="Proteomes" id="UP001178508">
    <property type="component" value="Chromosome 3"/>
</dbReference>
<keyword evidence="2" id="KW-1185">Reference proteome</keyword>
<organism evidence="1 2">
    <name type="scientific">Xyrichtys novacula</name>
    <name type="common">Pearly razorfish</name>
    <name type="synonym">Hemipteronotus novacula</name>
    <dbReference type="NCBI Taxonomy" id="13765"/>
    <lineage>
        <taxon>Eukaryota</taxon>
        <taxon>Metazoa</taxon>
        <taxon>Chordata</taxon>
        <taxon>Craniata</taxon>
        <taxon>Vertebrata</taxon>
        <taxon>Euteleostomi</taxon>
        <taxon>Actinopterygii</taxon>
        <taxon>Neopterygii</taxon>
        <taxon>Teleostei</taxon>
        <taxon>Neoteleostei</taxon>
        <taxon>Acanthomorphata</taxon>
        <taxon>Eupercaria</taxon>
        <taxon>Labriformes</taxon>
        <taxon>Labridae</taxon>
        <taxon>Xyrichtys</taxon>
    </lineage>
</organism>
<dbReference type="PANTHER" id="PTHR33443:SF30">
    <property type="entry name" value="SARCOSINE DEHYDROGENASE-2C PROTEIN"/>
    <property type="match status" value="1"/>
</dbReference>
<dbReference type="EMBL" id="OY660866">
    <property type="protein sequence ID" value="CAJ1054056.1"/>
    <property type="molecule type" value="Genomic_DNA"/>
</dbReference>
<evidence type="ECO:0000313" key="1">
    <source>
        <dbReference type="EMBL" id="CAJ1054056.1"/>
    </source>
</evidence>
<name>A0AAV1EZD9_XYRNO</name>
<dbReference type="AlphaFoldDB" id="A0AAV1EZD9"/>
<dbReference type="PANTHER" id="PTHR33443">
    <property type="entry name" value="ZGC:112980"/>
    <property type="match status" value="1"/>
</dbReference>
<gene>
    <name evidence="1" type="ORF">XNOV1_A012370</name>
</gene>
<protein>
    <submittedName>
        <fullName evidence="1">Uncharacterized protein zgc:112980 isoform X2</fullName>
    </submittedName>
</protein>
<sequence length="623" mass="69663">MCTMVDNSEIIILSDDDEEEDCDNAVSCGDSSVLIVEAEDVKKNDCVLPPTALEEDLVVTFSRRAEVLPHARYDCHIHPFKATDCEVGAPVEKNNLFCDQCFCYICDKLASSCVMWIYSGVCHSNSHKKSPFWNNLRNTALLGGLKSFNLTLSEVDTHLRHADDMLQSFRQELSVHFSSYLGGISVHEYNHGLCSLQSRVHDYTKVFEFITSFLNKADKLDGRAAAVMNLGAAEDFIRHFRGSVSVQSSVSNAAEAKVILLQRVISSLQRLMLTADFTPEFIHKLQDFYNRLFFPAELKNLKNSLCVRLWDDILLVSVLKGQNVTGVRKVKGKKDVLKEQISIVLLRTEVLQKQQRYRELCRYLQVVQADNSRLLQQLQDLVPFFACMCGDFSLALHTLFPSVNAPAARLTPKRYLLYFSIFKTATAPKITVSKPDQLCDSGAAWEPLKDTRPLPLAELVRFALRAKSHSFVVSADPQCWACLLTAVNTPLPAPSPNFLQEAKTLAKSILLNISESNCSIPKIFLEVYPHQALLLLVTEALVLHIFSQALSPAYSVLSTFQNNAWALTFLWESFCAESKEVTPHTDGKTDGKTCLPFLQVLLQSILHTVYSSAGSLDQQSSSS</sequence>
<proteinExistence type="predicted"/>
<accession>A0AAV1EZD9</accession>
<dbReference type="InterPro" id="IPR053234">
    <property type="entry name" value="RPM1_Interactor"/>
</dbReference>